<dbReference type="EMBL" id="JAGFBM010000003">
    <property type="protein sequence ID" value="MBO3084654.1"/>
    <property type="molecule type" value="Genomic_DNA"/>
</dbReference>
<dbReference type="Pfam" id="PF21320">
    <property type="entry name" value="WHD_Rv2258c"/>
    <property type="match status" value="1"/>
</dbReference>
<keyword evidence="4" id="KW-1185">Reference proteome</keyword>
<dbReference type="CDD" id="cd02440">
    <property type="entry name" value="AdoMet_MTases"/>
    <property type="match status" value="1"/>
</dbReference>
<dbReference type="InterPro" id="IPR053173">
    <property type="entry name" value="SAM-binding_MTase"/>
</dbReference>
<dbReference type="GO" id="GO:0032259">
    <property type="term" value="P:methylation"/>
    <property type="evidence" value="ECO:0007669"/>
    <property type="project" value="UniProtKB-KW"/>
</dbReference>
<dbReference type="Proteomes" id="UP000678317">
    <property type="component" value="Unassembled WGS sequence"/>
</dbReference>
<dbReference type="InterPro" id="IPR036390">
    <property type="entry name" value="WH_DNA-bd_sf"/>
</dbReference>
<sequence length="359" mass="38403">MTETLPPRTIDPDKLMSFVFRSVDEVGATLNTAMVVMGDKLGYYTAMADGRPVTPAGLAEQTSTSEHYAREWLNNQAAGGYVDYDAQTHRYTLPAEHAVALADPTSPAYLPGFFQIALGTVHDAPDIFEAARDGDGLGWHEHHTDVHHGCERFFRTMYNGHLLTEWIPALEGVAARLEAGGTVADVGCGHGASTILLARAFPNSTFVGSDYHEASIEIARERAVAAGVADRVTFEVAPATSFTGTGYDLIAMFDCLHDMGDPVGAARHVRDAIADDGTWMVVEPMAGDRVEDNLTPVGRAYYGFSTLLCTPASLSQDVGLALGTQAGPAKIRDVSTAAGFTAFRTAASTPFNNVFEVRP</sequence>
<dbReference type="PANTHER" id="PTHR45128:SF2">
    <property type="entry name" value="METHYLTRANSFERASE DOMAIN-CONTAINING PROTEIN"/>
    <property type="match status" value="1"/>
</dbReference>
<name>A0ABS3SFX5_9CELL</name>
<dbReference type="RefSeq" id="WP_208214203.1">
    <property type="nucleotide sequence ID" value="NZ_CP074404.1"/>
</dbReference>
<dbReference type="InterPro" id="IPR025714">
    <property type="entry name" value="Methyltranfer_dom"/>
</dbReference>
<comment type="caution">
    <text evidence="3">The sequence shown here is derived from an EMBL/GenBank/DDBJ whole genome shotgun (WGS) entry which is preliminary data.</text>
</comment>
<accession>A0ABS3SFX5</accession>
<dbReference type="SUPFAM" id="SSF46785">
    <property type="entry name" value="Winged helix' DNA-binding domain"/>
    <property type="match status" value="1"/>
</dbReference>
<dbReference type="Gene3D" id="3.40.50.150">
    <property type="entry name" value="Vaccinia Virus protein VP39"/>
    <property type="match status" value="1"/>
</dbReference>
<dbReference type="PANTHER" id="PTHR45128">
    <property type="entry name" value="METHYLTRANSFERASE TYPE 11"/>
    <property type="match status" value="1"/>
</dbReference>
<gene>
    <name evidence="3" type="ORF">J4035_08390</name>
</gene>
<feature type="domain" description="Methyltransferase" evidence="1">
    <location>
        <begin position="178"/>
        <end position="285"/>
    </location>
</feature>
<dbReference type="InterPro" id="IPR029063">
    <property type="entry name" value="SAM-dependent_MTases_sf"/>
</dbReference>
<evidence type="ECO:0000313" key="3">
    <source>
        <dbReference type="EMBL" id="MBO3084654.1"/>
    </source>
</evidence>
<evidence type="ECO:0000259" key="1">
    <source>
        <dbReference type="Pfam" id="PF13847"/>
    </source>
</evidence>
<keyword evidence="3" id="KW-0808">Transferase</keyword>
<keyword evidence="3" id="KW-0489">Methyltransferase</keyword>
<dbReference type="SUPFAM" id="SSF53335">
    <property type="entry name" value="S-adenosyl-L-methionine-dependent methyltransferases"/>
    <property type="match status" value="1"/>
</dbReference>
<dbReference type="InterPro" id="IPR048711">
    <property type="entry name" value="WHD_Rv2258c"/>
</dbReference>
<evidence type="ECO:0000313" key="4">
    <source>
        <dbReference type="Proteomes" id="UP000678317"/>
    </source>
</evidence>
<organism evidence="3 4">
    <name type="scientific">Cellulomonas fengjieae</name>
    <dbReference type="NCBI Taxonomy" id="2819978"/>
    <lineage>
        <taxon>Bacteria</taxon>
        <taxon>Bacillati</taxon>
        <taxon>Actinomycetota</taxon>
        <taxon>Actinomycetes</taxon>
        <taxon>Micrococcales</taxon>
        <taxon>Cellulomonadaceae</taxon>
        <taxon>Cellulomonas</taxon>
    </lineage>
</organism>
<evidence type="ECO:0000259" key="2">
    <source>
        <dbReference type="Pfam" id="PF21320"/>
    </source>
</evidence>
<reference evidence="3 4" key="1">
    <citation type="submission" date="2021-03" db="EMBL/GenBank/DDBJ databases">
        <title>novel species in genus Cellulomonas.</title>
        <authorList>
            <person name="Zhang G."/>
        </authorList>
    </citation>
    <scope>NUCLEOTIDE SEQUENCE [LARGE SCALE GENOMIC DNA]</scope>
    <source>
        <strain evidence="4">zg-ZUI188</strain>
    </source>
</reference>
<proteinExistence type="predicted"/>
<dbReference type="GO" id="GO:0008168">
    <property type="term" value="F:methyltransferase activity"/>
    <property type="evidence" value="ECO:0007669"/>
    <property type="project" value="UniProtKB-KW"/>
</dbReference>
<protein>
    <submittedName>
        <fullName evidence="3">Class I SAM-dependent methyltransferase</fullName>
    </submittedName>
</protein>
<dbReference type="Pfam" id="PF13847">
    <property type="entry name" value="Methyltransf_31"/>
    <property type="match status" value="1"/>
</dbReference>
<feature type="domain" description="S-adenosylmethionine-dependent methyltransferase Rv2258c-like winged HTH" evidence="2">
    <location>
        <begin position="33"/>
        <end position="101"/>
    </location>
</feature>